<dbReference type="InterPro" id="IPR042316">
    <property type="entry name" value="IRKI-like"/>
</dbReference>
<dbReference type="AlphaFoldDB" id="A0A9D4UY54"/>
<dbReference type="EMBL" id="JABFUD020000008">
    <property type="protein sequence ID" value="KAI5076231.1"/>
    <property type="molecule type" value="Genomic_DNA"/>
</dbReference>
<evidence type="ECO:0000313" key="2">
    <source>
        <dbReference type="EMBL" id="KAI5076231.1"/>
    </source>
</evidence>
<feature type="region of interest" description="Disordered" evidence="1">
    <location>
        <begin position="24"/>
        <end position="81"/>
    </location>
</feature>
<feature type="compositionally biased region" description="Low complexity" evidence="1">
    <location>
        <begin position="60"/>
        <end position="73"/>
    </location>
</feature>
<feature type="compositionally biased region" description="Polar residues" evidence="1">
    <location>
        <begin position="24"/>
        <end position="47"/>
    </location>
</feature>
<sequence length="559" mass="62575">MSKRIEGQEVEAFSSFGSLVVQNPFEGSSFSMPANPSTSVTIGSSSRFLEPPLEQEYRNRPSSSSANPNSRSNKQAHHNQQLQANVCSHQPTYENGDSLQSCTHITTLPPPDQHLLREYDPKPVASARLAPAKPLSVVTGIFTCWSKSKEKSGSFQHPLTSRQPLNKLSAPILLEQARLQQEALAETQDTRDMWEWQMEQQQDITSQEHTLLERNSVENPLKVLPELMGRSNSVNRSINSTASMLGQVTRTDSRSSFEQGREGIDGDEGINQKVVSVQSRDDLSASGSIMPAGAESPSWDVHNQLTSIWLDADLVSAMMLLFESALLRCRAEVAYFCRVYMQQMVLSGYALIRTLMEMEPNTVFARKVHASYALEAHVHTVMFQCFESDSFDKSGLTRILDPLARATARAEEYVRMKGVDAEEALRAGSNSYDEAFHAYCAAKSEEIMGMFSWMSMGYRSAAERDRFMEGFLRAAKWVWLLHRLANSTHPPMHIFRVGRGHVIDPAYVESVSVPPIGTCPKCSASSPPKVEFMIMPGFISPSRKIFRCKAYQHYICKHN</sequence>
<accession>A0A9D4UY54</accession>
<dbReference type="Proteomes" id="UP000886520">
    <property type="component" value="Chromosome 8"/>
</dbReference>
<proteinExistence type="predicted"/>
<organism evidence="2 3">
    <name type="scientific">Adiantum capillus-veneris</name>
    <name type="common">Maidenhair fern</name>
    <dbReference type="NCBI Taxonomy" id="13818"/>
    <lineage>
        <taxon>Eukaryota</taxon>
        <taxon>Viridiplantae</taxon>
        <taxon>Streptophyta</taxon>
        <taxon>Embryophyta</taxon>
        <taxon>Tracheophyta</taxon>
        <taxon>Polypodiopsida</taxon>
        <taxon>Polypodiidae</taxon>
        <taxon>Polypodiales</taxon>
        <taxon>Pteridineae</taxon>
        <taxon>Pteridaceae</taxon>
        <taxon>Vittarioideae</taxon>
        <taxon>Adiantum</taxon>
    </lineage>
</organism>
<protein>
    <submittedName>
        <fullName evidence="2">Uncharacterized protein</fullName>
    </submittedName>
</protein>
<dbReference type="PANTHER" id="PTHR31029">
    <property type="entry name" value="CYCLIN-DEPENDENT KINASE-LIKE PROTEIN"/>
    <property type="match status" value="1"/>
</dbReference>
<keyword evidence="3" id="KW-1185">Reference proteome</keyword>
<dbReference type="PANTHER" id="PTHR31029:SF4">
    <property type="entry name" value="CYCLIN-DEPENDENT KINASE-LIKE PROTEIN"/>
    <property type="match status" value="1"/>
</dbReference>
<reference evidence="2" key="1">
    <citation type="submission" date="2021-01" db="EMBL/GenBank/DDBJ databases">
        <title>Adiantum capillus-veneris genome.</title>
        <authorList>
            <person name="Fang Y."/>
            <person name="Liao Q."/>
        </authorList>
    </citation>
    <scope>NUCLEOTIDE SEQUENCE</scope>
    <source>
        <strain evidence="2">H3</strain>
        <tissue evidence="2">Leaf</tissue>
    </source>
</reference>
<evidence type="ECO:0000256" key="1">
    <source>
        <dbReference type="SAM" id="MobiDB-lite"/>
    </source>
</evidence>
<name>A0A9D4UY54_ADICA</name>
<evidence type="ECO:0000313" key="3">
    <source>
        <dbReference type="Proteomes" id="UP000886520"/>
    </source>
</evidence>
<comment type="caution">
    <text evidence="2">The sequence shown here is derived from an EMBL/GenBank/DDBJ whole genome shotgun (WGS) entry which is preliminary data.</text>
</comment>
<gene>
    <name evidence="2" type="ORF">GOP47_0008296</name>
</gene>
<dbReference type="OrthoDB" id="785851at2759"/>